<dbReference type="GO" id="GO:0016787">
    <property type="term" value="F:hydrolase activity"/>
    <property type="evidence" value="ECO:0007669"/>
    <property type="project" value="UniProtKB-KW"/>
</dbReference>
<dbReference type="Proteomes" id="UP000238949">
    <property type="component" value="Unassembled WGS sequence"/>
</dbReference>
<evidence type="ECO:0000313" key="4">
    <source>
        <dbReference type="Proteomes" id="UP000238949"/>
    </source>
</evidence>
<dbReference type="EMBL" id="PVNP01000152">
    <property type="protein sequence ID" value="PRO72915.1"/>
    <property type="molecule type" value="Genomic_DNA"/>
</dbReference>
<keyword evidence="4" id="KW-1185">Reference proteome</keyword>
<evidence type="ECO:0000256" key="1">
    <source>
        <dbReference type="ARBA" id="ARBA00022801"/>
    </source>
</evidence>
<dbReference type="OrthoDB" id="255603at2"/>
<keyword evidence="1 3" id="KW-0378">Hydrolase</keyword>
<name>A0A2S9V9C5_9ALTE</name>
<dbReference type="InterPro" id="IPR029058">
    <property type="entry name" value="AB_hydrolase_fold"/>
</dbReference>
<gene>
    <name evidence="3" type="ORF">C6Y40_14035</name>
</gene>
<dbReference type="Pfam" id="PF20434">
    <property type="entry name" value="BD-FAE"/>
    <property type="match status" value="1"/>
</dbReference>
<dbReference type="PROSITE" id="PS51257">
    <property type="entry name" value="PROKAR_LIPOPROTEIN"/>
    <property type="match status" value="1"/>
</dbReference>
<dbReference type="AlphaFoldDB" id="A0A2S9V9C5"/>
<sequence length="277" mass="29689">MIRIISLLTVLVALQACQTLPDTSKNEVMNLPYSEVASQRYQIAASNIAYAHSSLQRIYYWPAQVKTQSALIFIHGGCWLNAYDFTHARGLFTALAKQGVATFAIEYRRTGDAGGGWPGTLTDIQQALPAVKQWLDEKALGDVPVYLAGHSAGGHLALLAAQSLTFPVEKVIGLAAITDPASYATGTNSCQNATPRFFNGMPDELPEAYAAATPVTAKISAPIILLQGDADTIVPLTQSELAGSEAIISEGAGHFDWLHSATPAYQLFLNQLLKEGR</sequence>
<dbReference type="PANTHER" id="PTHR48081">
    <property type="entry name" value="AB HYDROLASE SUPERFAMILY PROTEIN C4A8.06C"/>
    <property type="match status" value="1"/>
</dbReference>
<reference evidence="4" key="1">
    <citation type="journal article" date="2020" name="Int. J. Syst. Evol. Microbiol.">
        <title>Alteromonas alba sp. nov., a marine bacterium isolated from the seawater of the West Pacific Ocean.</title>
        <authorList>
            <person name="Sun C."/>
            <person name="Wu Y.-H."/>
            <person name="Xamxidin M."/>
            <person name="Cheng H."/>
            <person name="Xu X.-W."/>
        </authorList>
    </citation>
    <scope>NUCLEOTIDE SEQUENCE [LARGE SCALE GENOMIC DNA]</scope>
    <source>
        <strain evidence="4">190</strain>
    </source>
</reference>
<dbReference type="InterPro" id="IPR050300">
    <property type="entry name" value="GDXG_lipolytic_enzyme"/>
</dbReference>
<dbReference type="InterPro" id="IPR049492">
    <property type="entry name" value="BD-FAE-like_dom"/>
</dbReference>
<feature type="domain" description="BD-FAE-like" evidence="2">
    <location>
        <begin position="59"/>
        <end position="241"/>
    </location>
</feature>
<dbReference type="SUPFAM" id="SSF53474">
    <property type="entry name" value="alpha/beta-Hydrolases"/>
    <property type="match status" value="1"/>
</dbReference>
<evidence type="ECO:0000259" key="2">
    <source>
        <dbReference type="Pfam" id="PF20434"/>
    </source>
</evidence>
<proteinExistence type="predicted"/>
<evidence type="ECO:0000313" key="3">
    <source>
        <dbReference type="EMBL" id="PRO72915.1"/>
    </source>
</evidence>
<comment type="caution">
    <text evidence="3">The sequence shown here is derived from an EMBL/GenBank/DDBJ whole genome shotgun (WGS) entry which is preliminary data.</text>
</comment>
<organism evidence="3 4">
    <name type="scientific">Alteromonas alba</name>
    <dbReference type="NCBI Taxonomy" id="2079529"/>
    <lineage>
        <taxon>Bacteria</taxon>
        <taxon>Pseudomonadati</taxon>
        <taxon>Pseudomonadota</taxon>
        <taxon>Gammaproteobacteria</taxon>
        <taxon>Alteromonadales</taxon>
        <taxon>Alteromonadaceae</taxon>
        <taxon>Alteromonas/Salinimonas group</taxon>
        <taxon>Alteromonas</taxon>
    </lineage>
</organism>
<accession>A0A2S9V9C5</accession>
<protein>
    <submittedName>
        <fullName evidence="3">Alpha/beta hydrolase</fullName>
    </submittedName>
</protein>
<dbReference type="Gene3D" id="3.40.50.1820">
    <property type="entry name" value="alpha/beta hydrolase"/>
    <property type="match status" value="1"/>
</dbReference>